<gene>
    <name evidence="5" type="primary">PSPAR16</name>
    <name evidence="5" type="ORF">PLESTB_000955900</name>
</gene>
<feature type="repeat" description="WD" evidence="3">
    <location>
        <begin position="80"/>
        <end position="111"/>
    </location>
</feature>
<dbReference type="PANTHER" id="PTHR18763:SF0">
    <property type="entry name" value="WD REPEAT-CONTAINING PROTEIN 18"/>
    <property type="match status" value="1"/>
</dbReference>
<evidence type="ECO:0000313" key="5">
    <source>
        <dbReference type="EMBL" id="GLC77806.1"/>
    </source>
</evidence>
<accession>A0A9W6C3Z6</accession>
<comment type="caution">
    <text evidence="5">The sequence shown here is derived from an EMBL/GenBank/DDBJ whole genome shotgun (WGS) entry which is preliminary data.</text>
</comment>
<keyword evidence="6" id="KW-1185">Reference proteome</keyword>
<dbReference type="AlphaFoldDB" id="A0A9W6C3Z6"/>
<dbReference type="Proteomes" id="UP001165080">
    <property type="component" value="Unassembled WGS sequence"/>
</dbReference>
<proteinExistence type="predicted"/>
<keyword evidence="2" id="KW-0677">Repeat</keyword>
<name>A0A9W6C3Z6_9CHLO</name>
<evidence type="ECO:0000256" key="1">
    <source>
        <dbReference type="ARBA" id="ARBA00022574"/>
    </source>
</evidence>
<dbReference type="Gene3D" id="2.130.10.10">
    <property type="entry name" value="YVTN repeat-like/Quinoprotein amine dehydrogenase"/>
    <property type="match status" value="2"/>
</dbReference>
<keyword evidence="1 3" id="KW-0853">WD repeat</keyword>
<dbReference type="InterPro" id="IPR011047">
    <property type="entry name" value="Quinoprotein_ADH-like_sf"/>
</dbReference>
<evidence type="ECO:0000313" key="6">
    <source>
        <dbReference type="Proteomes" id="UP001165080"/>
    </source>
</evidence>
<dbReference type="InterPro" id="IPR001680">
    <property type="entry name" value="WD40_rpt"/>
</dbReference>
<dbReference type="GO" id="GO:0006364">
    <property type="term" value="P:rRNA processing"/>
    <property type="evidence" value="ECO:0007669"/>
    <property type="project" value="TreeGrafter"/>
</dbReference>
<sequence>MHKRTLFATSGSIDGSISACDLKSGEATRSWKGNFARSGVCVVGTDSIAAAQADRQSVHFFSIRDHGQQRASVPETLSVLTASADGQYLVGGASSGTIYLWSVSSGRLLRTWLAHYKSVTALLLVCGASLLLSGGEDTLVHAWLLADLLESSLDVDRAGPTALAQPTPLHSWFDHTLQVTALVAGAGEAAAVLASASLDRTVKLRRLADGCLLRSLAFPAAIHDIVLDAGEETLYAAGADGVVYAAALGADAGAFGAGADAATATTTGVLGLADAQDGSGYQMFVGHSQPVTCLTLASPDWLERTGAEAQYRHGSVLITGAEDGTVRVWDLHSRQAVQVITTVGKAPVKSIQALPCRMLCGPSYHSTASASHGVQPRAPLSMYAGTSGQGRGWLGAAVGMDGTEELPQGGLMRLGSRRLTPARPFAFGLASPGPALAPPSRPDRQAPSTDSAELAWRAVLSACGDRC</sequence>
<dbReference type="GO" id="GO:0120330">
    <property type="term" value="C:rixosome complex"/>
    <property type="evidence" value="ECO:0007669"/>
    <property type="project" value="TreeGrafter"/>
</dbReference>
<dbReference type="InterPro" id="IPR015943">
    <property type="entry name" value="WD40/YVTN_repeat-like_dom_sf"/>
</dbReference>
<feature type="region of interest" description="Disordered" evidence="4">
    <location>
        <begin position="430"/>
        <end position="451"/>
    </location>
</feature>
<dbReference type="OrthoDB" id="6252103at2759"/>
<dbReference type="GO" id="GO:0006261">
    <property type="term" value="P:DNA-templated DNA replication"/>
    <property type="evidence" value="ECO:0007669"/>
    <property type="project" value="TreeGrafter"/>
</dbReference>
<organism evidence="5 6">
    <name type="scientific">Pleodorina starrii</name>
    <dbReference type="NCBI Taxonomy" id="330485"/>
    <lineage>
        <taxon>Eukaryota</taxon>
        <taxon>Viridiplantae</taxon>
        <taxon>Chlorophyta</taxon>
        <taxon>core chlorophytes</taxon>
        <taxon>Chlorophyceae</taxon>
        <taxon>CS clade</taxon>
        <taxon>Chlamydomonadales</taxon>
        <taxon>Volvocaceae</taxon>
        <taxon>Pleodorina</taxon>
    </lineage>
</organism>
<dbReference type="EMBL" id="BRXU01000012">
    <property type="protein sequence ID" value="GLC77806.1"/>
    <property type="molecule type" value="Genomic_DNA"/>
</dbReference>
<dbReference type="SUPFAM" id="SSF50998">
    <property type="entry name" value="Quinoprotein alcohol dehydrogenase-like"/>
    <property type="match status" value="1"/>
</dbReference>
<dbReference type="PANTHER" id="PTHR18763">
    <property type="entry name" value="WD-REPEAT PROTEIN 18"/>
    <property type="match status" value="1"/>
</dbReference>
<evidence type="ECO:0000256" key="4">
    <source>
        <dbReference type="SAM" id="MobiDB-lite"/>
    </source>
</evidence>
<feature type="repeat" description="WD" evidence="3">
    <location>
        <begin position="314"/>
        <end position="339"/>
    </location>
</feature>
<dbReference type="PROSITE" id="PS50082">
    <property type="entry name" value="WD_REPEATS_2"/>
    <property type="match status" value="2"/>
</dbReference>
<evidence type="ECO:0000256" key="2">
    <source>
        <dbReference type="ARBA" id="ARBA00022737"/>
    </source>
</evidence>
<protein>
    <submittedName>
        <fullName evidence="5">Uncharacterized protein</fullName>
    </submittedName>
</protein>
<dbReference type="InterPro" id="IPR019775">
    <property type="entry name" value="WD40_repeat_CS"/>
</dbReference>
<dbReference type="Pfam" id="PF00400">
    <property type="entry name" value="WD40"/>
    <property type="match status" value="1"/>
</dbReference>
<reference evidence="5 6" key="1">
    <citation type="journal article" date="2023" name="Commun. Biol.">
        <title>Reorganization of the ancestral sex-determining regions during the evolution of trioecy in Pleodorina starrii.</title>
        <authorList>
            <person name="Takahashi K."/>
            <person name="Suzuki S."/>
            <person name="Kawai-Toyooka H."/>
            <person name="Yamamoto K."/>
            <person name="Hamaji T."/>
            <person name="Ootsuki R."/>
            <person name="Yamaguchi H."/>
            <person name="Kawachi M."/>
            <person name="Higashiyama T."/>
            <person name="Nozaki H."/>
        </authorList>
    </citation>
    <scope>NUCLEOTIDE SEQUENCE [LARGE SCALE GENOMIC DNA]</scope>
    <source>
        <strain evidence="5 6">NIES-4479</strain>
    </source>
</reference>
<dbReference type="PROSITE" id="PS00678">
    <property type="entry name" value="WD_REPEATS_1"/>
    <property type="match status" value="1"/>
</dbReference>
<dbReference type="InterPro" id="IPR045227">
    <property type="entry name" value="WDR18/Ipi3/RID3"/>
</dbReference>
<dbReference type="GO" id="GO:0005656">
    <property type="term" value="C:nuclear pre-replicative complex"/>
    <property type="evidence" value="ECO:0007669"/>
    <property type="project" value="TreeGrafter"/>
</dbReference>
<dbReference type="SMART" id="SM00320">
    <property type="entry name" value="WD40"/>
    <property type="match status" value="5"/>
</dbReference>
<evidence type="ECO:0000256" key="3">
    <source>
        <dbReference type="PROSITE-ProRule" id="PRU00221"/>
    </source>
</evidence>